<feature type="region of interest" description="Disordered" evidence="1">
    <location>
        <begin position="142"/>
        <end position="182"/>
    </location>
</feature>
<feature type="compositionally biased region" description="Basic and acidic residues" evidence="1">
    <location>
        <begin position="142"/>
        <end position="157"/>
    </location>
</feature>
<feature type="compositionally biased region" description="Acidic residues" evidence="1">
    <location>
        <begin position="158"/>
        <end position="182"/>
    </location>
</feature>
<dbReference type="Proteomes" id="UP000196877">
    <property type="component" value="Chromosome"/>
</dbReference>
<evidence type="ECO:0000256" key="1">
    <source>
        <dbReference type="SAM" id="MobiDB-lite"/>
    </source>
</evidence>
<dbReference type="RefSeq" id="WP_006638063.1">
    <property type="nucleotide sequence ID" value="NZ_CABJEH010000001.1"/>
</dbReference>
<accession>A0ABN5AJB5</accession>
<protein>
    <submittedName>
        <fullName evidence="2">Uncharacterized protein</fullName>
    </submittedName>
</protein>
<sequence length="182" mass="20791">MIKKWNPNWNQHASIINVEINPNTNQPTPSYKVDQHGVVSEVEPQPEQLEAELSLPKEDVPTKKEKRQIERANIEEFITSGMAPNFEKFSNDFPNFVKRRIEGEPFSKLAFELEVSSGKIVELMDQYLAEVAPLANAWWDWKQDQDAEAEPLNRQETEAAEDDSPAENDGQDDQEDEEHGAA</sequence>
<keyword evidence="3" id="KW-1185">Reference proteome</keyword>
<organism evidence="2 3">
    <name type="scientific">Bacillus sonorensis</name>
    <dbReference type="NCBI Taxonomy" id="119858"/>
    <lineage>
        <taxon>Bacteria</taxon>
        <taxon>Bacillati</taxon>
        <taxon>Bacillota</taxon>
        <taxon>Bacilli</taxon>
        <taxon>Bacillales</taxon>
        <taxon>Bacillaceae</taxon>
        <taxon>Bacillus</taxon>
    </lineage>
</organism>
<reference evidence="2 3" key="1">
    <citation type="submission" date="2017-06" db="EMBL/GenBank/DDBJ databases">
        <title>Genome sequence of Bacillus sonorensis strain SRCM101395.</title>
        <authorList>
            <person name="Cho S.H."/>
        </authorList>
    </citation>
    <scope>NUCLEOTIDE SEQUENCE [LARGE SCALE GENOMIC DNA]</scope>
    <source>
        <strain evidence="2 3">SRCM101395</strain>
    </source>
</reference>
<gene>
    <name evidence="2" type="ORF">S101395_02998</name>
</gene>
<dbReference type="GeneID" id="92853058"/>
<evidence type="ECO:0000313" key="2">
    <source>
        <dbReference type="EMBL" id="ASB89505.1"/>
    </source>
</evidence>
<proteinExistence type="predicted"/>
<evidence type="ECO:0000313" key="3">
    <source>
        <dbReference type="Proteomes" id="UP000196877"/>
    </source>
</evidence>
<dbReference type="EMBL" id="CP021920">
    <property type="protein sequence ID" value="ASB89505.1"/>
    <property type="molecule type" value="Genomic_DNA"/>
</dbReference>
<name>A0ABN5AJB5_9BACI</name>